<evidence type="ECO:0000259" key="2">
    <source>
        <dbReference type="Pfam" id="PF07859"/>
    </source>
</evidence>
<protein>
    <recommendedName>
        <fullName evidence="2">Alpha/beta hydrolase fold-3 domain-containing protein</fullName>
    </recommendedName>
</protein>
<evidence type="ECO:0000256" key="1">
    <source>
        <dbReference type="ARBA" id="ARBA00022801"/>
    </source>
</evidence>
<keyword evidence="1" id="KW-0378">Hydrolase</keyword>
<dbReference type="OrthoDB" id="128186at2"/>
<dbReference type="InterPro" id="IPR050300">
    <property type="entry name" value="GDXG_lipolytic_enzyme"/>
</dbReference>
<evidence type="ECO:0000313" key="3">
    <source>
        <dbReference type="EMBL" id="ARF53225.1"/>
    </source>
</evidence>
<reference evidence="3 4" key="1">
    <citation type="submission" date="2017-04" db="EMBL/GenBank/DDBJ databases">
        <title>Complete Genome Sequence of Streptomyces gilvosporeus F607, a Capable Producer of Natamycin.</title>
        <authorList>
            <person name="Zong G."/>
            <person name="Zhong C."/>
            <person name="Fu J."/>
            <person name="Qin R."/>
            <person name="Cao G."/>
        </authorList>
    </citation>
    <scope>NUCLEOTIDE SEQUENCE [LARGE SCALE GENOMIC DNA]</scope>
    <source>
        <strain evidence="3 4">F607</strain>
    </source>
</reference>
<sequence>MPQPSSRTGVVSPATRLRKRVIHLGFRLPEGVKRRIAGPAVRIAGRELALDAQLLIALAKRLGVDRLVVGDSPGKTREAVRTHQYILAGLHDGTVTDREIRIDTPDGEILATLHTPAGCPDPSPLLVFFHGGGWVFGSRAEDAPLTRFLAHHAGVRVLSVDYRLAPEHPFPAPFNDALAAFDHAHAHAAELGVDSQRIAVGGDSAGGNLAAALSQAVTERQGPRPSHQFLFYPSTDLTRRHPSRERLANGFILTDDDIAWFQNQYAPASADRSDPRLSPLLGEASPGIAPAYVAVAGFDPLRDEGEAYATALEKAGATVTLDRMDDLIHGYLNFYALCPRFRAAALRTAEAIRTHLSKGH</sequence>
<dbReference type="PANTHER" id="PTHR48081">
    <property type="entry name" value="AB HYDROLASE SUPERFAMILY PROTEIN C4A8.06C"/>
    <property type="match status" value="1"/>
</dbReference>
<gene>
    <name evidence="3" type="ORF">B1H19_02725</name>
</gene>
<dbReference type="SUPFAM" id="SSF53474">
    <property type="entry name" value="alpha/beta-Hydrolases"/>
    <property type="match status" value="1"/>
</dbReference>
<dbReference type="Proteomes" id="UP000192726">
    <property type="component" value="Chromosome"/>
</dbReference>
<name>A0A1V0TJW4_9ACTN</name>
<evidence type="ECO:0000313" key="4">
    <source>
        <dbReference type="Proteomes" id="UP000192726"/>
    </source>
</evidence>
<keyword evidence="4" id="KW-1185">Reference proteome</keyword>
<dbReference type="Gene3D" id="3.40.50.1820">
    <property type="entry name" value="alpha/beta hydrolase"/>
    <property type="match status" value="1"/>
</dbReference>
<dbReference type="KEGG" id="sgv:B1H19_02725"/>
<dbReference type="EMBL" id="CP020569">
    <property type="protein sequence ID" value="ARF53225.1"/>
    <property type="molecule type" value="Genomic_DNA"/>
</dbReference>
<proteinExistence type="predicted"/>
<dbReference type="InterPro" id="IPR013094">
    <property type="entry name" value="AB_hydrolase_3"/>
</dbReference>
<dbReference type="PANTHER" id="PTHR48081:SF8">
    <property type="entry name" value="ALPHA_BETA HYDROLASE FOLD-3 DOMAIN-CONTAINING PROTEIN-RELATED"/>
    <property type="match status" value="1"/>
</dbReference>
<dbReference type="STRING" id="553510.B1H19_02725"/>
<dbReference type="Pfam" id="PF07859">
    <property type="entry name" value="Abhydrolase_3"/>
    <property type="match status" value="1"/>
</dbReference>
<dbReference type="RefSeq" id="WP_083102655.1">
    <property type="nucleotide sequence ID" value="NZ_CP020569.1"/>
</dbReference>
<dbReference type="GO" id="GO:0016787">
    <property type="term" value="F:hydrolase activity"/>
    <property type="evidence" value="ECO:0007669"/>
    <property type="project" value="UniProtKB-KW"/>
</dbReference>
<organism evidence="3 4">
    <name type="scientific">Streptomyces gilvosporeus</name>
    <dbReference type="NCBI Taxonomy" id="553510"/>
    <lineage>
        <taxon>Bacteria</taxon>
        <taxon>Bacillati</taxon>
        <taxon>Actinomycetota</taxon>
        <taxon>Actinomycetes</taxon>
        <taxon>Kitasatosporales</taxon>
        <taxon>Streptomycetaceae</taxon>
        <taxon>Streptomyces</taxon>
    </lineage>
</organism>
<feature type="domain" description="Alpha/beta hydrolase fold-3" evidence="2">
    <location>
        <begin position="126"/>
        <end position="332"/>
    </location>
</feature>
<accession>A0A1V0TJW4</accession>
<dbReference type="AlphaFoldDB" id="A0A1V0TJW4"/>
<dbReference type="InterPro" id="IPR029058">
    <property type="entry name" value="AB_hydrolase_fold"/>
</dbReference>